<evidence type="ECO:0000259" key="5">
    <source>
        <dbReference type="Pfam" id="PF25917"/>
    </source>
</evidence>
<evidence type="ECO:0000259" key="4">
    <source>
        <dbReference type="Pfam" id="PF25876"/>
    </source>
</evidence>
<dbReference type="InterPro" id="IPR058625">
    <property type="entry name" value="MdtA-like_BSH"/>
</dbReference>
<proteinExistence type="inferred from homology"/>
<dbReference type="Gene3D" id="2.40.30.170">
    <property type="match status" value="1"/>
</dbReference>
<feature type="domain" description="Multidrug resistance protein MdtA-like beta-barrel" evidence="6">
    <location>
        <begin position="213"/>
        <end position="302"/>
    </location>
</feature>
<evidence type="ECO:0000259" key="6">
    <source>
        <dbReference type="Pfam" id="PF25944"/>
    </source>
</evidence>
<gene>
    <name evidence="8" type="ORF">PRABACTJOHN_00921</name>
</gene>
<reference evidence="8 9" key="1">
    <citation type="submission" date="2008-10" db="EMBL/GenBank/DDBJ databases">
        <title>Draft genome sequence of Parabacteroides johnsonii (DSM 18315).</title>
        <authorList>
            <person name="Sudarsanam P."/>
            <person name="Ley R."/>
            <person name="Guruge J."/>
            <person name="Turnbaugh P.J."/>
            <person name="Mahowald M."/>
            <person name="Liep D."/>
            <person name="Gordon J."/>
        </authorList>
    </citation>
    <scope>NUCLEOTIDE SEQUENCE [LARGE SCALE GENOMIC DNA]</scope>
    <source>
        <strain evidence="8 9">DSM 18315</strain>
    </source>
</reference>
<dbReference type="AlphaFoldDB" id="B7B7C3"/>
<organism evidence="8 9">
    <name type="scientific">Parabacteroides johnsonii DSM 18315</name>
    <dbReference type="NCBI Taxonomy" id="537006"/>
    <lineage>
        <taxon>Bacteria</taxon>
        <taxon>Pseudomonadati</taxon>
        <taxon>Bacteroidota</taxon>
        <taxon>Bacteroidia</taxon>
        <taxon>Bacteroidales</taxon>
        <taxon>Tannerellaceae</taxon>
        <taxon>Parabacteroides</taxon>
    </lineage>
</organism>
<dbReference type="GO" id="GO:0030313">
    <property type="term" value="C:cell envelope"/>
    <property type="evidence" value="ECO:0007669"/>
    <property type="project" value="UniProtKB-SubCell"/>
</dbReference>
<dbReference type="PROSITE" id="PS51257">
    <property type="entry name" value="PROKAR_LIPOPROTEIN"/>
    <property type="match status" value="1"/>
</dbReference>
<comment type="similarity">
    <text evidence="2">Belongs to the membrane fusion protein (MFP) (TC 8.A.1) family.</text>
</comment>
<dbReference type="NCBIfam" id="TIGR01730">
    <property type="entry name" value="RND_mfp"/>
    <property type="match status" value="1"/>
</dbReference>
<dbReference type="GO" id="GO:0005886">
    <property type="term" value="C:plasma membrane"/>
    <property type="evidence" value="ECO:0007669"/>
    <property type="project" value="TreeGrafter"/>
</dbReference>
<dbReference type="GO" id="GO:0015562">
    <property type="term" value="F:efflux transmembrane transporter activity"/>
    <property type="evidence" value="ECO:0007669"/>
    <property type="project" value="InterPro"/>
</dbReference>
<dbReference type="Pfam" id="PF25876">
    <property type="entry name" value="HH_MFP_RND"/>
    <property type="match status" value="1"/>
</dbReference>
<evidence type="ECO:0000313" key="8">
    <source>
        <dbReference type="EMBL" id="EEC97657.1"/>
    </source>
</evidence>
<dbReference type="PANTHER" id="PTHR30158:SF3">
    <property type="entry name" value="MULTIDRUG EFFLUX PUMP SUBUNIT ACRA-RELATED"/>
    <property type="match status" value="1"/>
</dbReference>
<protein>
    <submittedName>
        <fullName evidence="8">Efflux transporter, RND family, MFP subunit</fullName>
    </submittedName>
</protein>
<accession>B7B7C3</accession>
<feature type="domain" description="Multidrug resistance protein MdtA-like C-terminal permuted SH3" evidence="7">
    <location>
        <begin position="307"/>
        <end position="365"/>
    </location>
</feature>
<sequence>MSIIDIKMVGERLVKGAVFLALMVLTTGCRHKDEPLRPLVIVDKPAKEDVQIFGEYVGRIRAARFVEIHARVEGYLEKMLFVEGKEVKQNEPLFIINSALYKAKVEKAKAQLKKNEAQAAKAKRDVERLQPLYEQHAASQLDLDNALASLGDAEADIAMSKADLDQAQLELSYTTVTSPLAGYISERFVDVGALVGPGVNSKLAAVVKSDTVLVDFKMTALDYLRAERRNIKFGEQDTSRSWQPTVTVTLADDSEYPVKGIVDFADPIVDPQTGTFGVRAELSNPNQKLLPGQFTKVKLLLDVREHAIVVPRKAISIEKGGAFIYVVRRDNVAEKRFVQTGPEIGNNIVIERGLGENEQVVIEGYHKLVPGMLVQPIQAGDDKAIEALRAEEEGE</sequence>
<dbReference type="Gene3D" id="2.40.420.20">
    <property type="match status" value="1"/>
</dbReference>
<dbReference type="Proteomes" id="UP000005510">
    <property type="component" value="Unassembled WGS sequence"/>
</dbReference>
<evidence type="ECO:0000313" key="9">
    <source>
        <dbReference type="Proteomes" id="UP000005510"/>
    </source>
</evidence>
<evidence type="ECO:0000256" key="3">
    <source>
        <dbReference type="SAM" id="Coils"/>
    </source>
</evidence>
<dbReference type="STRING" id="537006.PRABACTJOHN_00921"/>
<dbReference type="InterPro" id="IPR058624">
    <property type="entry name" value="MdtA-like_HH"/>
</dbReference>
<name>B7B7C3_9BACT</name>
<dbReference type="PANTHER" id="PTHR30158">
    <property type="entry name" value="ACRA/E-RELATED COMPONENT OF DRUG EFFLUX TRANSPORTER"/>
    <property type="match status" value="1"/>
</dbReference>
<keyword evidence="3" id="KW-0175">Coiled coil</keyword>
<dbReference type="Pfam" id="PF25917">
    <property type="entry name" value="BSH_RND"/>
    <property type="match status" value="1"/>
</dbReference>
<feature type="coiled-coil region" evidence="3">
    <location>
        <begin position="98"/>
        <end position="125"/>
    </location>
</feature>
<dbReference type="InterPro" id="IPR058626">
    <property type="entry name" value="MdtA-like_b-barrel"/>
</dbReference>
<evidence type="ECO:0000256" key="2">
    <source>
        <dbReference type="ARBA" id="ARBA00009477"/>
    </source>
</evidence>
<dbReference type="HOGENOM" id="CLU_018816_2_1_10"/>
<evidence type="ECO:0000256" key="1">
    <source>
        <dbReference type="ARBA" id="ARBA00004196"/>
    </source>
</evidence>
<dbReference type="InterPro" id="IPR058627">
    <property type="entry name" value="MdtA-like_C"/>
</dbReference>
<dbReference type="Pfam" id="PF25944">
    <property type="entry name" value="Beta-barrel_RND"/>
    <property type="match status" value="1"/>
</dbReference>
<dbReference type="EMBL" id="ABYH01000061">
    <property type="protein sequence ID" value="EEC97657.1"/>
    <property type="molecule type" value="Genomic_DNA"/>
</dbReference>
<comment type="subcellular location">
    <subcellularLocation>
        <location evidence="1">Cell envelope</location>
    </subcellularLocation>
</comment>
<dbReference type="Gene3D" id="1.10.287.470">
    <property type="entry name" value="Helix hairpin bin"/>
    <property type="match status" value="1"/>
</dbReference>
<comment type="caution">
    <text evidence="8">The sequence shown here is derived from an EMBL/GenBank/DDBJ whole genome shotgun (WGS) entry which is preliminary data.</text>
</comment>
<feature type="domain" description="Multidrug resistance protein MdtA-like barrel-sandwich hybrid" evidence="5">
    <location>
        <begin position="64"/>
        <end position="203"/>
    </location>
</feature>
<dbReference type="GO" id="GO:0046677">
    <property type="term" value="P:response to antibiotic"/>
    <property type="evidence" value="ECO:0007669"/>
    <property type="project" value="TreeGrafter"/>
</dbReference>
<evidence type="ECO:0000259" key="7">
    <source>
        <dbReference type="Pfam" id="PF25967"/>
    </source>
</evidence>
<feature type="domain" description="Multidrug resistance protein MdtA-like alpha-helical hairpin" evidence="4">
    <location>
        <begin position="106"/>
        <end position="174"/>
    </location>
</feature>
<dbReference type="InterPro" id="IPR006143">
    <property type="entry name" value="RND_pump_MFP"/>
</dbReference>
<dbReference type="Gene3D" id="2.40.50.100">
    <property type="match status" value="1"/>
</dbReference>
<dbReference type="SUPFAM" id="SSF111369">
    <property type="entry name" value="HlyD-like secretion proteins"/>
    <property type="match status" value="1"/>
</dbReference>
<dbReference type="Pfam" id="PF25967">
    <property type="entry name" value="RND-MFP_C"/>
    <property type="match status" value="1"/>
</dbReference>
<reference evidence="8 9" key="2">
    <citation type="submission" date="2008-10" db="EMBL/GenBank/DDBJ databases">
        <authorList>
            <person name="Fulton L."/>
            <person name="Clifton S."/>
            <person name="Fulton B."/>
            <person name="Xu J."/>
            <person name="Minx P."/>
            <person name="Pepin K.H."/>
            <person name="Johnson M."/>
            <person name="Bhonagiri V."/>
            <person name="Nash W.E."/>
            <person name="Mardis E.R."/>
            <person name="Wilson R.K."/>
        </authorList>
    </citation>
    <scope>NUCLEOTIDE SEQUENCE [LARGE SCALE GENOMIC DNA]</scope>
    <source>
        <strain evidence="8 9">DSM 18315</strain>
    </source>
</reference>